<name>A0A1B6HHV6_9HEMI</name>
<organism evidence="1">
    <name type="scientific">Homalodisca liturata</name>
    <dbReference type="NCBI Taxonomy" id="320908"/>
    <lineage>
        <taxon>Eukaryota</taxon>
        <taxon>Metazoa</taxon>
        <taxon>Ecdysozoa</taxon>
        <taxon>Arthropoda</taxon>
        <taxon>Hexapoda</taxon>
        <taxon>Insecta</taxon>
        <taxon>Pterygota</taxon>
        <taxon>Neoptera</taxon>
        <taxon>Paraneoptera</taxon>
        <taxon>Hemiptera</taxon>
        <taxon>Auchenorrhyncha</taxon>
        <taxon>Membracoidea</taxon>
        <taxon>Cicadellidae</taxon>
        <taxon>Cicadellinae</taxon>
        <taxon>Proconiini</taxon>
        <taxon>Homalodisca</taxon>
    </lineage>
</organism>
<feature type="non-terminal residue" evidence="1">
    <location>
        <position position="1"/>
    </location>
</feature>
<dbReference type="AlphaFoldDB" id="A0A1B6HHV6"/>
<sequence>SRRVVVLVSDCAAPSQRVLPSALPDLLCQSLTPFSNFLKAAHVNAQSLYGHIDEFRSMFQPSPVDIILISETWLKPHLSDRSVELPGFNLYRNDRLHKG</sequence>
<evidence type="ECO:0000313" key="1">
    <source>
        <dbReference type="EMBL" id="JAS74273.1"/>
    </source>
</evidence>
<gene>
    <name evidence="1" type="ORF">g.3376</name>
</gene>
<proteinExistence type="predicted"/>
<dbReference type="SUPFAM" id="SSF56219">
    <property type="entry name" value="DNase I-like"/>
    <property type="match status" value="1"/>
</dbReference>
<reference evidence="1" key="1">
    <citation type="submission" date="2015-11" db="EMBL/GenBank/DDBJ databases">
        <title>De novo transcriptome assembly of four potential Pierce s Disease insect vectors from Arizona vineyards.</title>
        <authorList>
            <person name="Tassone E.E."/>
        </authorList>
    </citation>
    <scope>NUCLEOTIDE SEQUENCE</scope>
</reference>
<feature type="non-terminal residue" evidence="1">
    <location>
        <position position="99"/>
    </location>
</feature>
<protein>
    <recommendedName>
        <fullName evidence="2">Endonuclease/exonuclease/phosphatase domain-containing protein</fullName>
    </recommendedName>
</protein>
<evidence type="ECO:0008006" key="2">
    <source>
        <dbReference type="Google" id="ProtNLM"/>
    </source>
</evidence>
<dbReference type="Gene3D" id="3.60.10.10">
    <property type="entry name" value="Endonuclease/exonuclease/phosphatase"/>
    <property type="match status" value="1"/>
</dbReference>
<accession>A0A1B6HHV6</accession>
<dbReference type="InterPro" id="IPR036691">
    <property type="entry name" value="Endo/exonu/phosph_ase_sf"/>
</dbReference>
<dbReference type="EMBL" id="GECU01033433">
    <property type="protein sequence ID" value="JAS74273.1"/>
    <property type="molecule type" value="Transcribed_RNA"/>
</dbReference>